<protein>
    <submittedName>
        <fullName evidence="2">Glyoxalase</fullName>
    </submittedName>
</protein>
<dbReference type="EMBL" id="CP021780">
    <property type="protein sequence ID" value="ASA22829.1"/>
    <property type="molecule type" value="Genomic_DNA"/>
</dbReference>
<dbReference type="InterPro" id="IPR029068">
    <property type="entry name" value="Glyas_Bleomycin-R_OHBP_Dase"/>
</dbReference>
<dbReference type="Gene3D" id="3.10.180.10">
    <property type="entry name" value="2,3-Dihydroxybiphenyl 1,2-Dioxygenase, domain 1"/>
    <property type="match status" value="1"/>
</dbReference>
<reference evidence="2 3" key="1">
    <citation type="submission" date="2017-06" db="EMBL/GenBank/DDBJ databases">
        <title>Complete genome sequence of Paenibacillus donghaensis KCTC 13049T isolated from East Sea sediment, South Korea.</title>
        <authorList>
            <person name="Jung B.K."/>
            <person name="Hong S.-J."/>
            <person name="Shin J.-H."/>
        </authorList>
    </citation>
    <scope>NUCLEOTIDE SEQUENCE [LARGE SCALE GENOMIC DNA]</scope>
    <source>
        <strain evidence="2 3">KCTC 13049</strain>
    </source>
</reference>
<dbReference type="PROSITE" id="PS51819">
    <property type="entry name" value="VOC"/>
    <property type="match status" value="1"/>
</dbReference>
<dbReference type="OrthoDB" id="9796521at2"/>
<dbReference type="Pfam" id="PF00903">
    <property type="entry name" value="Glyoxalase"/>
    <property type="match status" value="1"/>
</dbReference>
<name>A0A2Z2KKD6_9BACL</name>
<sequence>MITSFDGINLYSKDVAALADFYSTVLGIPVPFEGYGNSDGAKIAFSKDQPGIIIWDEHKWGKLTTGVVNLVFSCSSLDETYTELKQKGLDCEPPVMMEYGGKEMNFKDPDGNGITLLEGGYVE</sequence>
<evidence type="ECO:0000313" key="3">
    <source>
        <dbReference type="Proteomes" id="UP000249890"/>
    </source>
</evidence>
<dbReference type="RefSeq" id="WP_087916827.1">
    <property type="nucleotide sequence ID" value="NZ_CP021780.1"/>
</dbReference>
<proteinExistence type="predicted"/>
<dbReference type="InterPro" id="IPR037523">
    <property type="entry name" value="VOC_core"/>
</dbReference>
<dbReference type="InterPro" id="IPR004360">
    <property type="entry name" value="Glyas_Fos-R_dOase_dom"/>
</dbReference>
<evidence type="ECO:0000313" key="2">
    <source>
        <dbReference type="EMBL" id="ASA22829.1"/>
    </source>
</evidence>
<dbReference type="SUPFAM" id="SSF54593">
    <property type="entry name" value="Glyoxalase/Bleomycin resistance protein/Dihydroxybiphenyl dioxygenase"/>
    <property type="match status" value="1"/>
</dbReference>
<keyword evidence="3" id="KW-1185">Reference proteome</keyword>
<organism evidence="2 3">
    <name type="scientific">Paenibacillus donghaensis</name>
    <dbReference type="NCBI Taxonomy" id="414771"/>
    <lineage>
        <taxon>Bacteria</taxon>
        <taxon>Bacillati</taxon>
        <taxon>Bacillota</taxon>
        <taxon>Bacilli</taxon>
        <taxon>Bacillales</taxon>
        <taxon>Paenibacillaceae</taxon>
        <taxon>Paenibacillus</taxon>
    </lineage>
</organism>
<dbReference type="Proteomes" id="UP000249890">
    <property type="component" value="Chromosome"/>
</dbReference>
<dbReference type="KEGG" id="pdh:B9T62_19700"/>
<feature type="domain" description="VOC" evidence="1">
    <location>
        <begin position="4"/>
        <end position="119"/>
    </location>
</feature>
<dbReference type="AlphaFoldDB" id="A0A2Z2KKD6"/>
<evidence type="ECO:0000259" key="1">
    <source>
        <dbReference type="PROSITE" id="PS51819"/>
    </source>
</evidence>
<accession>A0A2Z2KKD6</accession>
<gene>
    <name evidence="2" type="ORF">B9T62_19700</name>
</gene>